<organism evidence="2 3">
    <name type="scientific">Protopolystoma xenopodis</name>
    <dbReference type="NCBI Taxonomy" id="117903"/>
    <lineage>
        <taxon>Eukaryota</taxon>
        <taxon>Metazoa</taxon>
        <taxon>Spiralia</taxon>
        <taxon>Lophotrochozoa</taxon>
        <taxon>Platyhelminthes</taxon>
        <taxon>Monogenea</taxon>
        <taxon>Polyopisthocotylea</taxon>
        <taxon>Polystomatidea</taxon>
        <taxon>Polystomatidae</taxon>
        <taxon>Protopolystoma</taxon>
    </lineage>
</organism>
<dbReference type="Proteomes" id="UP000784294">
    <property type="component" value="Unassembled WGS sequence"/>
</dbReference>
<comment type="caution">
    <text evidence="2">The sequence shown here is derived from an EMBL/GenBank/DDBJ whole genome shotgun (WGS) entry which is preliminary data.</text>
</comment>
<dbReference type="EMBL" id="CAAALY010061169">
    <property type="protein sequence ID" value="VEL23292.1"/>
    <property type="molecule type" value="Genomic_DNA"/>
</dbReference>
<proteinExistence type="predicted"/>
<evidence type="ECO:0000313" key="3">
    <source>
        <dbReference type="Proteomes" id="UP000784294"/>
    </source>
</evidence>
<evidence type="ECO:0000313" key="2">
    <source>
        <dbReference type="EMBL" id="VEL23292.1"/>
    </source>
</evidence>
<protein>
    <submittedName>
        <fullName evidence="2">Uncharacterized protein</fullName>
    </submittedName>
</protein>
<accession>A0A3S5A9A1</accession>
<feature type="region of interest" description="Disordered" evidence="1">
    <location>
        <begin position="68"/>
        <end position="101"/>
    </location>
</feature>
<dbReference type="AlphaFoldDB" id="A0A3S5A9A1"/>
<keyword evidence="3" id="KW-1185">Reference proteome</keyword>
<reference evidence="2" key="1">
    <citation type="submission" date="2018-11" db="EMBL/GenBank/DDBJ databases">
        <authorList>
            <consortium name="Pathogen Informatics"/>
        </authorList>
    </citation>
    <scope>NUCLEOTIDE SEQUENCE</scope>
</reference>
<name>A0A3S5A9A1_9PLAT</name>
<evidence type="ECO:0000256" key="1">
    <source>
        <dbReference type="SAM" id="MobiDB-lite"/>
    </source>
</evidence>
<sequence>MNIQPIRASIPTSLGYLTGLTNCGKSDSTIRLASDSGMASSSPLASWATTTATGYQNLSASVIKSGRESAIRGSVSRPRPGPPGPALLKPKRTKSEFNFNY</sequence>
<gene>
    <name evidence="2" type="ORF">PXEA_LOCUS16732</name>
</gene>